<dbReference type="GO" id="GO:0016787">
    <property type="term" value="F:hydrolase activity"/>
    <property type="evidence" value="ECO:0007669"/>
    <property type="project" value="InterPro"/>
</dbReference>
<evidence type="ECO:0000313" key="4">
    <source>
        <dbReference type="Proteomes" id="UP000252884"/>
    </source>
</evidence>
<dbReference type="AlphaFoldDB" id="A0A368XJ84"/>
<reference evidence="3 4" key="1">
    <citation type="submission" date="2018-07" db="EMBL/GenBank/DDBJ databases">
        <title>Genomic Encyclopedia of Type Strains, Phase IV (KMG-IV): sequencing the most valuable type-strain genomes for metagenomic binning, comparative biology and taxonomic classification.</title>
        <authorList>
            <person name="Goeker M."/>
        </authorList>
    </citation>
    <scope>NUCLEOTIDE SEQUENCE [LARGE SCALE GENOMIC DNA]</scope>
    <source>
        <strain evidence="3 4">DSM 21634</strain>
    </source>
</reference>
<feature type="domain" description="Calcineurin-like phosphoesterase" evidence="2">
    <location>
        <begin position="3"/>
        <end position="198"/>
    </location>
</feature>
<gene>
    <name evidence="3" type="ORF">DES41_108270</name>
</gene>
<sequence>MAPVLYCGDPHGSFDHIVEAALRTDASAVVLLGDLEPRRPLHEELQRIRDRIWWIPGNHDADSDDLWIRVWGSALADRNVQGRVVTLPNGTRLAGLGGIFREAVWHPSPGAARGGRPAFRSRDEHAVSTPPSERWRDGHARKHWGTIYPDEVDRLAELHADVLVTHEAPGYHPHGFDLLDTLAQSMRVRALVHGHHHDRLDSGSRWTSQGFASIGVGFRGISAVSIALDLVRVEMVRKGDLDDQRARR</sequence>
<dbReference type="RefSeq" id="WP_114470621.1">
    <property type="nucleotide sequence ID" value="NZ_QPJK01000008.1"/>
</dbReference>
<dbReference type="Pfam" id="PF00149">
    <property type="entry name" value="Metallophos"/>
    <property type="match status" value="1"/>
</dbReference>
<comment type="caution">
    <text evidence="3">The sequence shown here is derived from an EMBL/GenBank/DDBJ whole genome shotgun (WGS) entry which is preliminary data.</text>
</comment>
<dbReference type="InterPro" id="IPR004843">
    <property type="entry name" value="Calcineurin-like_PHP"/>
</dbReference>
<keyword evidence="4" id="KW-1185">Reference proteome</keyword>
<evidence type="ECO:0000259" key="2">
    <source>
        <dbReference type="Pfam" id="PF00149"/>
    </source>
</evidence>
<dbReference type="SUPFAM" id="SSF56300">
    <property type="entry name" value="Metallo-dependent phosphatases"/>
    <property type="match status" value="1"/>
</dbReference>
<evidence type="ECO:0000256" key="1">
    <source>
        <dbReference type="SAM" id="MobiDB-lite"/>
    </source>
</evidence>
<dbReference type="Proteomes" id="UP000252884">
    <property type="component" value="Unassembled WGS sequence"/>
</dbReference>
<protein>
    <submittedName>
        <fullName evidence="3">Icc-related predicted phosphoesterase</fullName>
    </submittedName>
</protein>
<proteinExistence type="predicted"/>
<dbReference type="Gene3D" id="3.60.21.10">
    <property type="match status" value="1"/>
</dbReference>
<evidence type="ECO:0000313" key="3">
    <source>
        <dbReference type="EMBL" id="RCW68091.1"/>
    </source>
</evidence>
<dbReference type="EMBL" id="QPJK01000008">
    <property type="protein sequence ID" value="RCW68091.1"/>
    <property type="molecule type" value="Genomic_DNA"/>
</dbReference>
<accession>A0A368XJ84</accession>
<dbReference type="InterPro" id="IPR029052">
    <property type="entry name" value="Metallo-depent_PP-like"/>
</dbReference>
<name>A0A368XJ84_9BURK</name>
<feature type="region of interest" description="Disordered" evidence="1">
    <location>
        <begin position="111"/>
        <end position="137"/>
    </location>
</feature>
<organism evidence="3 4">
    <name type="scientific">Pseudorhodoferax soli</name>
    <dbReference type="NCBI Taxonomy" id="545864"/>
    <lineage>
        <taxon>Bacteria</taxon>
        <taxon>Pseudomonadati</taxon>
        <taxon>Pseudomonadota</taxon>
        <taxon>Betaproteobacteria</taxon>
        <taxon>Burkholderiales</taxon>
        <taxon>Comamonadaceae</taxon>
    </lineage>
</organism>
<dbReference type="OrthoDB" id="7831721at2"/>